<comment type="similarity">
    <text evidence="1 2">Belongs to the UPF0178 family.</text>
</comment>
<dbReference type="HAMAP" id="MF_00489">
    <property type="entry name" value="UPF0178"/>
    <property type="match status" value="1"/>
</dbReference>
<proteinExistence type="inferred from homology"/>
<reference evidence="3 4" key="1">
    <citation type="submission" date="2021-06" db="EMBL/GenBank/DDBJ databases">
        <authorList>
            <person name="Lee D.H."/>
        </authorList>
    </citation>
    <scope>NUCLEOTIDE SEQUENCE [LARGE SCALE GENOMIC DNA]</scope>
    <source>
        <strain evidence="3 4">MMS21-HV4-11</strain>
    </source>
</reference>
<sequence length="153" mass="16638">MRPIQIYIDADACPVKAEVYRVAERYGLKVFVVANSYIGVPRDPRIERVVVSDGFDAADDWIAERAGPDDIVITSDIPLADRSLKKGASVIGSTGVPFTASSIGMAMASRDLMSNLRAMGEVTGGPKPMAARDRSRFLSALDEAVQKIRRRQP</sequence>
<evidence type="ECO:0000313" key="3">
    <source>
        <dbReference type="EMBL" id="MBU8872578.1"/>
    </source>
</evidence>
<dbReference type="InterPro" id="IPR003791">
    <property type="entry name" value="UPF0178"/>
</dbReference>
<evidence type="ECO:0000313" key="4">
    <source>
        <dbReference type="Proteomes" id="UP000727907"/>
    </source>
</evidence>
<dbReference type="CDD" id="cd18720">
    <property type="entry name" value="PIN_YqxD-like"/>
    <property type="match status" value="1"/>
</dbReference>
<dbReference type="RefSeq" id="WP_216956786.1">
    <property type="nucleotide sequence ID" value="NZ_JAHOPB010000001.1"/>
</dbReference>
<evidence type="ECO:0000256" key="1">
    <source>
        <dbReference type="ARBA" id="ARBA00008522"/>
    </source>
</evidence>
<accession>A0ABS6IEB7</accession>
<keyword evidence="4" id="KW-1185">Reference proteome</keyword>
<dbReference type="PANTHER" id="PTHR35146:SF1">
    <property type="entry name" value="UPF0178 PROTEIN YAII"/>
    <property type="match status" value="1"/>
</dbReference>
<dbReference type="Proteomes" id="UP000727907">
    <property type="component" value="Unassembled WGS sequence"/>
</dbReference>
<protein>
    <recommendedName>
        <fullName evidence="2">UPF0178 protein KQ910_02330</fullName>
    </recommendedName>
</protein>
<gene>
    <name evidence="3" type="ORF">KQ910_02330</name>
</gene>
<dbReference type="NCBIfam" id="NF001095">
    <property type="entry name" value="PRK00124.1"/>
    <property type="match status" value="1"/>
</dbReference>
<organism evidence="3 4">
    <name type="scientific">Reyranella humidisoli</name>
    <dbReference type="NCBI Taxonomy" id="2849149"/>
    <lineage>
        <taxon>Bacteria</taxon>
        <taxon>Pseudomonadati</taxon>
        <taxon>Pseudomonadota</taxon>
        <taxon>Alphaproteobacteria</taxon>
        <taxon>Hyphomicrobiales</taxon>
        <taxon>Reyranellaceae</taxon>
        <taxon>Reyranella</taxon>
    </lineage>
</organism>
<comment type="caution">
    <text evidence="3">The sequence shown here is derived from an EMBL/GenBank/DDBJ whole genome shotgun (WGS) entry which is preliminary data.</text>
</comment>
<dbReference type="PANTHER" id="PTHR35146">
    <property type="entry name" value="UPF0178 PROTEIN YAII"/>
    <property type="match status" value="1"/>
</dbReference>
<evidence type="ECO:0000256" key="2">
    <source>
        <dbReference type="HAMAP-Rule" id="MF_00489"/>
    </source>
</evidence>
<dbReference type="Pfam" id="PF02639">
    <property type="entry name" value="DUF188"/>
    <property type="match status" value="1"/>
</dbReference>
<name>A0ABS6IEB7_9HYPH</name>
<dbReference type="EMBL" id="JAHOPB010000001">
    <property type="protein sequence ID" value="MBU8872578.1"/>
    <property type="molecule type" value="Genomic_DNA"/>
</dbReference>